<evidence type="ECO:0008006" key="4">
    <source>
        <dbReference type="Google" id="ProtNLM"/>
    </source>
</evidence>
<gene>
    <name evidence="2" type="ORF">ORJ04_20345</name>
</gene>
<dbReference type="RefSeq" id="WP_305977445.1">
    <property type="nucleotide sequence ID" value="NZ_JAPJDZ010000128.1"/>
</dbReference>
<evidence type="ECO:0000256" key="1">
    <source>
        <dbReference type="SAM" id="SignalP"/>
    </source>
</evidence>
<protein>
    <recommendedName>
        <fullName evidence="4">Lipoprotein</fullName>
    </recommendedName>
</protein>
<reference evidence="2 3" key="1">
    <citation type="submission" date="2022-11" db="EMBL/GenBank/DDBJ databases">
        <title>Viruses from the air-sea interface of a natural surface slick.</title>
        <authorList>
            <person name="Rahlff J."/>
            <person name="Holmfeldt K."/>
        </authorList>
    </citation>
    <scope>NUCLEOTIDE SEQUENCE [LARGE SCALE GENOMIC DNA]</scope>
    <source>
        <strain evidence="2 3">SMS4</strain>
    </source>
</reference>
<evidence type="ECO:0000313" key="3">
    <source>
        <dbReference type="Proteomes" id="UP001231109"/>
    </source>
</evidence>
<keyword evidence="1" id="KW-0732">Signal</keyword>
<proteinExistence type="predicted"/>
<accession>A0ABT9I4J2</accession>
<dbReference type="EMBL" id="JAPJDZ010000128">
    <property type="protein sequence ID" value="MDP5138302.1"/>
    <property type="molecule type" value="Genomic_DNA"/>
</dbReference>
<comment type="caution">
    <text evidence="2">The sequence shown here is derived from an EMBL/GenBank/DDBJ whole genome shotgun (WGS) entry which is preliminary data.</text>
</comment>
<feature type="chain" id="PRO_5047453620" description="Lipoprotein" evidence="1">
    <location>
        <begin position="20"/>
        <end position="155"/>
    </location>
</feature>
<dbReference type="PROSITE" id="PS51257">
    <property type="entry name" value="PROKAR_LIPOPROTEIN"/>
    <property type="match status" value="1"/>
</dbReference>
<evidence type="ECO:0000313" key="2">
    <source>
        <dbReference type="EMBL" id="MDP5138302.1"/>
    </source>
</evidence>
<organism evidence="2 3">
    <name type="scientific">Rheinheimera baltica</name>
    <dbReference type="NCBI Taxonomy" id="67576"/>
    <lineage>
        <taxon>Bacteria</taxon>
        <taxon>Pseudomonadati</taxon>
        <taxon>Pseudomonadota</taxon>
        <taxon>Gammaproteobacteria</taxon>
        <taxon>Chromatiales</taxon>
        <taxon>Chromatiaceae</taxon>
        <taxon>Rheinheimera</taxon>
    </lineage>
</organism>
<keyword evidence="3" id="KW-1185">Reference proteome</keyword>
<feature type="signal peptide" evidence="1">
    <location>
        <begin position="1"/>
        <end position="19"/>
    </location>
</feature>
<sequence>MHLKFLSFTILLIMLSACAERRIDIIDRNGKIVGGCIAGFDWHLHGLQDSIDYMLYQCAKESIAAGYSITDNSLLEKDFSLPDPPAGKSWNRKLAIECYKKGCITERKLGYVLAEIEYSYQKTIMAAEEDLSEGKIDKAEFNQIARKARFEWLGE</sequence>
<name>A0ABT9I4J2_9GAMM</name>
<dbReference type="Proteomes" id="UP001231109">
    <property type="component" value="Unassembled WGS sequence"/>
</dbReference>